<organism evidence="2 3">
    <name type="scientific">Bifidobacterium thermacidophilum subsp. thermacidophilum</name>
    <dbReference type="NCBI Taxonomy" id="79262"/>
    <lineage>
        <taxon>Bacteria</taxon>
        <taxon>Bacillati</taxon>
        <taxon>Actinomycetota</taxon>
        <taxon>Actinomycetes</taxon>
        <taxon>Bifidobacteriales</taxon>
        <taxon>Bifidobacteriaceae</taxon>
        <taxon>Bifidobacterium</taxon>
    </lineage>
</organism>
<dbReference type="Proteomes" id="UP000029003">
    <property type="component" value="Unassembled WGS sequence"/>
</dbReference>
<evidence type="ECO:0000313" key="3">
    <source>
        <dbReference type="Proteomes" id="UP000029003"/>
    </source>
</evidence>
<accession>A0A087E2I7</accession>
<reference evidence="2 3" key="1">
    <citation type="submission" date="2014-03" db="EMBL/GenBank/DDBJ databases">
        <title>Genomics of Bifidobacteria.</title>
        <authorList>
            <person name="Ventura M."/>
            <person name="Milani C."/>
            <person name="Lugli G.A."/>
        </authorList>
    </citation>
    <scope>NUCLEOTIDE SEQUENCE [LARGE SCALE GENOMIC DNA]</scope>
    <source>
        <strain evidence="2 3">LMG 21395</strain>
    </source>
</reference>
<comment type="caution">
    <text evidence="2">The sequence shown here is derived from an EMBL/GenBank/DDBJ whole genome shotgun (WGS) entry which is preliminary data.</text>
</comment>
<proteinExistence type="predicted"/>
<evidence type="ECO:0000256" key="1">
    <source>
        <dbReference type="SAM" id="MobiDB-lite"/>
    </source>
</evidence>
<sequence>MSRREIFRTISQYLATEGQIREFFRLQSEYLAKSEGAAVAGVPGCLHLHGQCENASGRAPVSPRNKGNRHPAGTSHASHALRLCETAQPHALAQSALPATELTFKIRHRRRATRTCGGQAARGVTSLS</sequence>
<feature type="region of interest" description="Disordered" evidence="1">
    <location>
        <begin position="53"/>
        <end position="77"/>
    </location>
</feature>
<evidence type="ECO:0000313" key="2">
    <source>
        <dbReference type="EMBL" id="KFJ01988.1"/>
    </source>
</evidence>
<name>A0A087E2I7_9BIFI</name>
<protein>
    <submittedName>
        <fullName evidence="2">Uncharacterized protein</fullName>
    </submittedName>
</protein>
<gene>
    <name evidence="2" type="ORF">THER5_1906</name>
</gene>
<dbReference type="AlphaFoldDB" id="A0A087E2I7"/>
<dbReference type="EMBL" id="JGZT01000007">
    <property type="protein sequence ID" value="KFJ01988.1"/>
    <property type="molecule type" value="Genomic_DNA"/>
</dbReference>